<evidence type="ECO:0000256" key="2">
    <source>
        <dbReference type="ARBA" id="ARBA00022898"/>
    </source>
</evidence>
<dbReference type="SUPFAM" id="SSF53383">
    <property type="entry name" value="PLP-dependent transferases"/>
    <property type="match status" value="1"/>
</dbReference>
<evidence type="ECO:0000313" key="7">
    <source>
        <dbReference type="EMBL" id="PSB55315.1"/>
    </source>
</evidence>
<dbReference type="CDD" id="cd00609">
    <property type="entry name" value="AAT_like"/>
    <property type="match status" value="1"/>
</dbReference>
<dbReference type="PROSITE" id="PS50949">
    <property type="entry name" value="HTH_GNTR"/>
    <property type="match status" value="1"/>
</dbReference>
<dbReference type="CDD" id="cd07377">
    <property type="entry name" value="WHTH_GntR"/>
    <property type="match status" value="1"/>
</dbReference>
<keyword evidence="2" id="KW-0663">Pyridoxal phosphate</keyword>
<comment type="caution">
    <text evidence="7">The sequence shown here is derived from an EMBL/GenBank/DDBJ whole genome shotgun (WGS) entry which is preliminary data.</text>
</comment>
<feature type="domain" description="HTH gntR-type" evidence="6">
    <location>
        <begin position="13"/>
        <end position="81"/>
    </location>
</feature>
<dbReference type="PANTHER" id="PTHR46577">
    <property type="entry name" value="HTH-TYPE TRANSCRIPTIONAL REGULATORY PROTEIN GABR"/>
    <property type="match status" value="1"/>
</dbReference>
<dbReference type="InterPro" id="IPR004839">
    <property type="entry name" value="Aminotransferase_I/II_large"/>
</dbReference>
<dbReference type="GO" id="GO:0003700">
    <property type="term" value="F:DNA-binding transcription factor activity"/>
    <property type="evidence" value="ECO:0007669"/>
    <property type="project" value="InterPro"/>
</dbReference>
<protein>
    <recommendedName>
        <fullName evidence="6">HTH gntR-type domain-containing protein</fullName>
    </recommendedName>
</protein>
<dbReference type="InterPro" id="IPR036390">
    <property type="entry name" value="WH_DNA-bd_sf"/>
</dbReference>
<dbReference type="GO" id="GO:0003677">
    <property type="term" value="F:DNA binding"/>
    <property type="evidence" value="ECO:0007669"/>
    <property type="project" value="UniProtKB-KW"/>
</dbReference>
<keyword evidence="4" id="KW-0238">DNA-binding</keyword>
<evidence type="ECO:0000256" key="4">
    <source>
        <dbReference type="ARBA" id="ARBA00023125"/>
    </source>
</evidence>
<dbReference type="SUPFAM" id="SSF46785">
    <property type="entry name" value="Winged helix' DNA-binding domain"/>
    <property type="match status" value="1"/>
</dbReference>
<dbReference type="InterPro" id="IPR000524">
    <property type="entry name" value="Tscrpt_reg_HTH_GntR"/>
</dbReference>
<dbReference type="RefSeq" id="WP_106306468.1">
    <property type="nucleotide sequence ID" value="NZ_PVWO01000195.1"/>
</dbReference>
<sequence length="479" mass="54127">MLHVKLDRDPAHHPYYLQILEQIRSSILAGELLAGSQLPPSRQLAIELGIARRTVTIAYEELCAQGYCLSRVGRGTVVAPIVQVNPPPPDRSLTGLPQWLTVAAPEYRAKDPAPQKSLIRFTPSFAQTDRLPFKAMQQAFQSVMQTAPTRFHEYDRNNGHPTLLAAICEHVLPDRGIQATPDQILITNGSLHSSFLLARLFATYGGSISYGVPGYLAIPANFTRQGIVGLPCPIDAEGMCLSEEARLARFHYVMPEHHFPTGVTLSPERRAAMLELADRHDALIIEDDYDSEFYFDRHPLPALKAIDRGERVIYMGTFSKVLFNGLRLGYIVAHPTIIQQLVDLRWQLDGITSLLLQLWLAELLDSGSVDRHLRRMRVHHRKKRNLIADYLRRDFPNWQWQLPSGGLQFWIKLPSAGSTDAIVRKWLERDVQILSGGDYYDREAFPLGNRDSPVHDDRLILGFGAVTEARIHEAFDRLK</sequence>
<evidence type="ECO:0000313" key="8">
    <source>
        <dbReference type="Proteomes" id="UP000238937"/>
    </source>
</evidence>
<evidence type="ECO:0000259" key="6">
    <source>
        <dbReference type="PROSITE" id="PS50949"/>
    </source>
</evidence>
<comment type="similarity">
    <text evidence="1">In the C-terminal section; belongs to the class-I pyridoxal-phosphate-dependent aminotransferase family.</text>
</comment>
<dbReference type="Proteomes" id="UP000238937">
    <property type="component" value="Unassembled WGS sequence"/>
</dbReference>
<dbReference type="InterPro" id="IPR051446">
    <property type="entry name" value="HTH_trans_reg/aminotransferase"/>
</dbReference>
<gene>
    <name evidence="7" type="ORF">C7B77_15425</name>
</gene>
<dbReference type="PANTHER" id="PTHR46577:SF1">
    <property type="entry name" value="HTH-TYPE TRANSCRIPTIONAL REGULATORY PROTEIN GABR"/>
    <property type="match status" value="1"/>
</dbReference>
<reference evidence="7 8" key="1">
    <citation type="submission" date="2018-03" db="EMBL/GenBank/DDBJ databases">
        <title>The ancient ancestry and fast evolution of plastids.</title>
        <authorList>
            <person name="Moore K.R."/>
            <person name="Magnabosco C."/>
            <person name="Momper L."/>
            <person name="Gold D.A."/>
            <person name="Bosak T."/>
            <person name="Fournier G.P."/>
        </authorList>
    </citation>
    <scope>NUCLEOTIDE SEQUENCE [LARGE SCALE GENOMIC DNA]</scope>
    <source>
        <strain evidence="7 8">CCALA 037</strain>
    </source>
</reference>
<dbReference type="InterPro" id="IPR036388">
    <property type="entry name" value="WH-like_DNA-bd_sf"/>
</dbReference>
<name>A0A2T1GD30_9CYAN</name>
<dbReference type="Pfam" id="PF00155">
    <property type="entry name" value="Aminotran_1_2"/>
    <property type="match status" value="1"/>
</dbReference>
<dbReference type="Gene3D" id="1.10.10.10">
    <property type="entry name" value="Winged helix-like DNA-binding domain superfamily/Winged helix DNA-binding domain"/>
    <property type="match status" value="1"/>
</dbReference>
<evidence type="ECO:0000256" key="1">
    <source>
        <dbReference type="ARBA" id="ARBA00005384"/>
    </source>
</evidence>
<accession>A0A2T1GD30</accession>
<dbReference type="SMART" id="SM00345">
    <property type="entry name" value="HTH_GNTR"/>
    <property type="match status" value="1"/>
</dbReference>
<organism evidence="7 8">
    <name type="scientific">Chamaesiphon polymorphus CCALA 037</name>
    <dbReference type="NCBI Taxonomy" id="2107692"/>
    <lineage>
        <taxon>Bacteria</taxon>
        <taxon>Bacillati</taxon>
        <taxon>Cyanobacteriota</taxon>
        <taxon>Cyanophyceae</taxon>
        <taxon>Gomontiellales</taxon>
        <taxon>Chamaesiphonaceae</taxon>
        <taxon>Chamaesiphon</taxon>
    </lineage>
</organism>
<dbReference type="AlphaFoldDB" id="A0A2T1GD30"/>
<dbReference type="GO" id="GO:0030170">
    <property type="term" value="F:pyridoxal phosphate binding"/>
    <property type="evidence" value="ECO:0007669"/>
    <property type="project" value="InterPro"/>
</dbReference>
<evidence type="ECO:0000256" key="3">
    <source>
        <dbReference type="ARBA" id="ARBA00023015"/>
    </source>
</evidence>
<dbReference type="InterPro" id="IPR015424">
    <property type="entry name" value="PyrdxlP-dep_Trfase"/>
</dbReference>
<dbReference type="Pfam" id="PF00392">
    <property type="entry name" value="GntR"/>
    <property type="match status" value="1"/>
</dbReference>
<evidence type="ECO:0000256" key="5">
    <source>
        <dbReference type="ARBA" id="ARBA00023163"/>
    </source>
</evidence>
<dbReference type="InterPro" id="IPR015421">
    <property type="entry name" value="PyrdxlP-dep_Trfase_major"/>
</dbReference>
<keyword evidence="8" id="KW-1185">Reference proteome</keyword>
<dbReference type="Gene3D" id="3.40.640.10">
    <property type="entry name" value="Type I PLP-dependent aspartate aminotransferase-like (Major domain)"/>
    <property type="match status" value="1"/>
</dbReference>
<proteinExistence type="inferred from homology"/>
<keyword evidence="3" id="KW-0805">Transcription regulation</keyword>
<keyword evidence="5" id="KW-0804">Transcription</keyword>
<dbReference type="OrthoDB" id="9808770at2"/>
<dbReference type="EMBL" id="PVWO01000195">
    <property type="protein sequence ID" value="PSB55315.1"/>
    <property type="molecule type" value="Genomic_DNA"/>
</dbReference>